<evidence type="ECO:0000313" key="2">
    <source>
        <dbReference type="EMBL" id="TXK62524.1"/>
    </source>
</evidence>
<dbReference type="EMBL" id="VRTS01000004">
    <property type="protein sequence ID" value="TXK62524.1"/>
    <property type="molecule type" value="Genomic_DNA"/>
</dbReference>
<evidence type="ECO:0000259" key="1">
    <source>
        <dbReference type="Pfam" id="PF01882"/>
    </source>
</evidence>
<protein>
    <submittedName>
        <fullName evidence="2">DUF58 domain-containing protein</fullName>
    </submittedName>
</protein>
<proteinExistence type="predicted"/>
<dbReference type="AlphaFoldDB" id="A0A5C8KS88"/>
<sequence length="292" mass="31527">MAPTLAELVALSQRVVAWPVTRRASGGQSALAHSPLRGRGMEYAESRPYLAGDDARHIDWRLSARTGKAHSKLFHPERERTTLLVCDASPALRFGTLVRYKSVQAARAAALAAWAASRAGERVGAVVAAEVVKPGTGQRGVLRVLRAVSDAYREPAPEAAPDLGQLLVRAMRLAHTGARLIVLADPGSVHELADGMLAGLARHNDVLVVMLADAFELDPPCRPMPLTWAGHREVLDLSDDGVREAWHARFTQRIERITANLERLRIGCLVLATHEDGATVLQAMHSGRPVAS</sequence>
<dbReference type="InterPro" id="IPR002881">
    <property type="entry name" value="DUF58"/>
</dbReference>
<reference evidence="2 3" key="1">
    <citation type="submission" date="2019-08" db="EMBL/GenBank/DDBJ databases">
        <authorList>
            <person name="Karlyshev A.V."/>
        </authorList>
    </citation>
    <scope>NUCLEOTIDE SEQUENCE [LARGE SCALE GENOMIC DNA]</scope>
    <source>
        <strain evidence="2 3">Alg18-2.2</strain>
    </source>
</reference>
<evidence type="ECO:0000313" key="3">
    <source>
        <dbReference type="Proteomes" id="UP000321248"/>
    </source>
</evidence>
<name>A0A5C8KS88_9GAMM</name>
<comment type="caution">
    <text evidence="2">The sequence shown here is derived from an EMBL/GenBank/DDBJ whole genome shotgun (WGS) entry which is preliminary data.</text>
</comment>
<gene>
    <name evidence="2" type="ORF">FU658_07070</name>
</gene>
<feature type="domain" description="DUF58" evidence="1">
    <location>
        <begin position="45"/>
        <end position="229"/>
    </location>
</feature>
<dbReference type="Pfam" id="PF01882">
    <property type="entry name" value="DUF58"/>
    <property type="match status" value="1"/>
</dbReference>
<organism evidence="2 3">
    <name type="scientific">Alkalisalibacterium limincola</name>
    <dbReference type="NCBI Taxonomy" id="2699169"/>
    <lineage>
        <taxon>Bacteria</taxon>
        <taxon>Pseudomonadati</taxon>
        <taxon>Pseudomonadota</taxon>
        <taxon>Gammaproteobacteria</taxon>
        <taxon>Lysobacterales</taxon>
        <taxon>Lysobacteraceae</taxon>
        <taxon>Alkalisalibacterium</taxon>
    </lineage>
</organism>
<dbReference type="RefSeq" id="WP_147891446.1">
    <property type="nucleotide sequence ID" value="NZ_VRTS01000004.1"/>
</dbReference>
<dbReference type="Proteomes" id="UP000321248">
    <property type="component" value="Unassembled WGS sequence"/>
</dbReference>
<dbReference type="PANTHER" id="PTHR33608">
    <property type="entry name" value="BLL2464 PROTEIN"/>
    <property type="match status" value="1"/>
</dbReference>
<dbReference type="PANTHER" id="PTHR33608:SF12">
    <property type="entry name" value="DUF58 DOMAIN-CONTAINING PROTEIN"/>
    <property type="match status" value="1"/>
</dbReference>
<keyword evidence="3" id="KW-1185">Reference proteome</keyword>
<dbReference type="OrthoDB" id="9776116at2"/>
<accession>A0A5C8KS88</accession>